<comment type="caution">
    <text evidence="1">The sequence shown here is derived from an EMBL/GenBank/DDBJ whole genome shotgun (WGS) entry which is preliminary data.</text>
</comment>
<keyword evidence="2" id="KW-1185">Reference proteome</keyword>
<proteinExistence type="predicted"/>
<evidence type="ECO:0000313" key="1">
    <source>
        <dbReference type="EMBL" id="PLT44288.1"/>
    </source>
</evidence>
<dbReference type="AlphaFoldDB" id="A0A2N5N1S5"/>
<sequence length="37" mass="4161">MERPLPFREAGALSRTLKGGAVHGRRRDDLGRLLFPN</sequence>
<evidence type="ECO:0000313" key="2">
    <source>
        <dbReference type="Proteomes" id="UP000234789"/>
    </source>
</evidence>
<dbReference type="EMBL" id="NFEZ01000004">
    <property type="protein sequence ID" value="PLT44288.1"/>
    <property type="molecule type" value="Genomic_DNA"/>
</dbReference>
<reference evidence="1 2" key="1">
    <citation type="submission" date="2017-05" db="EMBL/GenBank/DDBJ databases">
        <title>Functional genome analysis of Paenibacillus pasadenensis strain R16: insights on endophytic life style and antifungal activity.</title>
        <authorList>
            <person name="Passera A."/>
            <person name="Marcolungo L."/>
            <person name="Casati P."/>
            <person name="Brasca M."/>
            <person name="Quaglino F."/>
            <person name="Delledonne M."/>
        </authorList>
    </citation>
    <scope>NUCLEOTIDE SEQUENCE [LARGE SCALE GENOMIC DNA]</scope>
    <source>
        <strain evidence="1 2">R16</strain>
    </source>
</reference>
<name>A0A2N5N1S5_9BACL</name>
<dbReference type="Proteomes" id="UP000234789">
    <property type="component" value="Unassembled WGS sequence"/>
</dbReference>
<protein>
    <submittedName>
        <fullName evidence="1">Uncharacterized protein</fullName>
    </submittedName>
</protein>
<organism evidence="1 2">
    <name type="scientific">Paenibacillus pasadenensis</name>
    <dbReference type="NCBI Taxonomy" id="217090"/>
    <lineage>
        <taxon>Bacteria</taxon>
        <taxon>Bacillati</taxon>
        <taxon>Bacillota</taxon>
        <taxon>Bacilli</taxon>
        <taxon>Bacillales</taxon>
        <taxon>Paenibacillaceae</taxon>
        <taxon>Paenibacillus</taxon>
    </lineage>
</organism>
<accession>A0A2N5N1S5</accession>
<gene>
    <name evidence="1" type="ORF">B8V81_2719</name>
</gene>